<dbReference type="STRING" id="400682.A0A1X7UZR5"/>
<feature type="compositionally biased region" description="Polar residues" evidence="15">
    <location>
        <begin position="49"/>
        <end position="64"/>
    </location>
</feature>
<name>A0A1X7UZR5_AMPQE</name>
<dbReference type="InParanoid" id="A0A1X7UZR5"/>
<feature type="compositionally biased region" description="Basic and acidic residues" evidence="15">
    <location>
        <begin position="121"/>
        <end position="131"/>
    </location>
</feature>
<feature type="compositionally biased region" description="Polar residues" evidence="15">
    <location>
        <begin position="106"/>
        <end position="117"/>
    </location>
</feature>
<dbReference type="PANTHER" id="PTHR14320:SF2">
    <property type="entry name" value="COILED-COIL DOMAIN-CONTAINING PROTEIN 181"/>
    <property type="match status" value="1"/>
</dbReference>
<comment type="similarity">
    <text evidence="4">Belongs to the CCDC181 family.</text>
</comment>
<dbReference type="AlphaFoldDB" id="A0A1X7UZR5"/>
<feature type="region of interest" description="Disordered" evidence="15">
    <location>
        <begin position="40"/>
        <end position="233"/>
    </location>
</feature>
<comment type="function">
    <text evidence="1">Microtubule-binding protein that localizes to the microtubular manchette of elongating spermatids.</text>
</comment>
<evidence type="ECO:0000313" key="16">
    <source>
        <dbReference type="EnsemblMetazoa" id="Aqu2.1.33024_001"/>
    </source>
</evidence>
<keyword evidence="9 14" id="KW-0175">Coiled coil</keyword>
<evidence type="ECO:0000256" key="1">
    <source>
        <dbReference type="ARBA" id="ARBA00002213"/>
    </source>
</evidence>
<organism evidence="16">
    <name type="scientific">Amphimedon queenslandica</name>
    <name type="common">Sponge</name>
    <dbReference type="NCBI Taxonomy" id="400682"/>
    <lineage>
        <taxon>Eukaryota</taxon>
        <taxon>Metazoa</taxon>
        <taxon>Porifera</taxon>
        <taxon>Demospongiae</taxon>
        <taxon>Heteroscleromorpha</taxon>
        <taxon>Haplosclerida</taxon>
        <taxon>Niphatidae</taxon>
        <taxon>Amphimedon</taxon>
    </lineage>
</organism>
<evidence type="ECO:0000256" key="7">
    <source>
        <dbReference type="ARBA" id="ARBA00022701"/>
    </source>
</evidence>
<evidence type="ECO:0000256" key="2">
    <source>
        <dbReference type="ARBA" id="ARBA00004230"/>
    </source>
</evidence>
<evidence type="ECO:0000256" key="8">
    <source>
        <dbReference type="ARBA" id="ARBA00022846"/>
    </source>
</evidence>
<dbReference type="EnsemblMetazoa" id="Aqu2.1.33024_001">
    <property type="protein sequence ID" value="Aqu2.1.33024_001"/>
    <property type="gene ID" value="Aqu2.1.33024"/>
</dbReference>
<feature type="compositionally biased region" description="Low complexity" evidence="15">
    <location>
        <begin position="187"/>
        <end position="197"/>
    </location>
</feature>
<reference evidence="16" key="1">
    <citation type="submission" date="2017-05" db="UniProtKB">
        <authorList>
            <consortium name="EnsemblMetazoa"/>
        </authorList>
    </citation>
    <scope>IDENTIFICATION</scope>
</reference>
<evidence type="ECO:0000256" key="12">
    <source>
        <dbReference type="ARBA" id="ARBA00023273"/>
    </source>
</evidence>
<dbReference type="GO" id="GO:0005874">
    <property type="term" value="C:microtubule"/>
    <property type="evidence" value="ECO:0007669"/>
    <property type="project" value="UniProtKB-KW"/>
</dbReference>
<evidence type="ECO:0000256" key="9">
    <source>
        <dbReference type="ARBA" id="ARBA00023054"/>
    </source>
</evidence>
<evidence type="ECO:0000256" key="3">
    <source>
        <dbReference type="ARBA" id="ARBA00004245"/>
    </source>
</evidence>
<dbReference type="GO" id="GO:0031514">
    <property type="term" value="C:motile cilium"/>
    <property type="evidence" value="ECO:0007669"/>
    <property type="project" value="UniProtKB-SubCell"/>
</dbReference>
<keyword evidence="6" id="KW-0963">Cytoplasm</keyword>
<evidence type="ECO:0000256" key="6">
    <source>
        <dbReference type="ARBA" id="ARBA00022490"/>
    </source>
</evidence>
<comment type="subunit">
    <text evidence="13">Homodimer. Interacts with HOOK1. Interacts with HOOK2. Interacts with HOOK3.</text>
</comment>
<feature type="coiled-coil region" evidence="14">
    <location>
        <begin position="294"/>
        <end position="346"/>
    </location>
</feature>
<sequence length="419" mass="48286">MADPENISMESQDKVLIEKDGQFELVNSTEVQADILALEDNKTDDSEISRNISQENDPIKSSANYEAKGKLSDTEEPLAPELDKISSQTPDKMPTQAVESNDDKIASSNNDNTTLNVTEEAIDKTQTEAERVNISQTTIEPETEMKNEDAVTVDMQPESEIRDTSRAEGNSAIGESMSLQAMDKPPSSSMTSSATTRLSRKSSGHRKTKMNGGRSKSKRLSLQSAPSRLKDKNERALLNERAFRLWVEKKNAELQEKRRKMKTEPLETEEDKLKRNQKAFESWLRKKQKQIISLRMAEEAKAQNELSKEEKKEKEKEMFKSWVQKKTEEKTKLKELEEAKKKEMNILVKKTPQDIAQKAYKQWLHRKTVEAKREAARQKRYRKLFFQESQQLHKALTNRQGNILMQLMLYLSTYRFQGF</sequence>
<evidence type="ECO:0000256" key="5">
    <source>
        <dbReference type="ARBA" id="ARBA00022306"/>
    </source>
</evidence>
<comment type="subcellular location">
    <subcellularLocation>
        <location evidence="2">Cell projection</location>
        <location evidence="2">Cilium</location>
        <location evidence="2">Flagellum</location>
    </subcellularLocation>
    <subcellularLocation>
        <location evidence="3">Cytoplasm</location>
        <location evidence="3">Cytoskeleton</location>
    </subcellularLocation>
</comment>
<proteinExistence type="inferred from homology"/>
<evidence type="ECO:0000256" key="11">
    <source>
        <dbReference type="ARBA" id="ARBA00023212"/>
    </source>
</evidence>
<dbReference type="InterPro" id="IPR026687">
    <property type="entry name" value="CCDC181"/>
</dbReference>
<accession>A0A1X7UZR5</accession>
<dbReference type="PANTHER" id="PTHR14320">
    <property type="entry name" value="COILED-COIL DOMAIN-CONTAINING PROTEIN 181"/>
    <property type="match status" value="1"/>
</dbReference>
<evidence type="ECO:0000256" key="13">
    <source>
        <dbReference type="ARBA" id="ARBA00047162"/>
    </source>
</evidence>
<evidence type="ECO:0000256" key="14">
    <source>
        <dbReference type="SAM" id="Coils"/>
    </source>
</evidence>
<feature type="compositionally biased region" description="Basic residues" evidence="15">
    <location>
        <begin position="198"/>
        <end position="219"/>
    </location>
</feature>
<dbReference type="GO" id="GO:0008017">
    <property type="term" value="F:microtubule binding"/>
    <property type="evidence" value="ECO:0007669"/>
    <property type="project" value="InterPro"/>
</dbReference>
<keyword evidence="11" id="KW-0206">Cytoskeleton</keyword>
<evidence type="ECO:0000256" key="15">
    <source>
        <dbReference type="SAM" id="MobiDB-lite"/>
    </source>
</evidence>
<keyword evidence="12" id="KW-0966">Cell projection</keyword>
<keyword evidence="7" id="KW-0493">Microtubule</keyword>
<keyword evidence="8" id="KW-0282">Flagellum</keyword>
<protein>
    <recommendedName>
        <fullName evidence="5">Coiled-coil domain-containing protein 181</fullName>
    </recommendedName>
</protein>
<keyword evidence="10" id="KW-0969">Cilium</keyword>
<evidence type="ECO:0000256" key="10">
    <source>
        <dbReference type="ARBA" id="ARBA00023069"/>
    </source>
</evidence>
<evidence type="ECO:0000256" key="4">
    <source>
        <dbReference type="ARBA" id="ARBA00005737"/>
    </source>
</evidence>